<name>A0AAX6DFH8_IRIPA</name>
<keyword evidence="9" id="KW-0378">Hydrolase</keyword>
<evidence type="ECO:0000256" key="8">
    <source>
        <dbReference type="ARBA" id="ARBA00022737"/>
    </source>
</evidence>
<dbReference type="GO" id="GO:0001682">
    <property type="term" value="P:tRNA 5'-leader removal"/>
    <property type="evidence" value="ECO:0007669"/>
    <property type="project" value="TreeGrafter"/>
</dbReference>
<evidence type="ECO:0000256" key="12">
    <source>
        <dbReference type="ARBA" id="ARBA00023211"/>
    </source>
</evidence>
<dbReference type="GO" id="GO:0046872">
    <property type="term" value="F:metal ion binding"/>
    <property type="evidence" value="ECO:0007669"/>
    <property type="project" value="UniProtKB-KW"/>
</dbReference>
<keyword evidence="6" id="KW-0540">Nuclease</keyword>
<dbReference type="Pfam" id="PF17177">
    <property type="entry name" value="PPR_long"/>
    <property type="match status" value="1"/>
</dbReference>
<evidence type="ECO:0000256" key="10">
    <source>
        <dbReference type="ARBA" id="ARBA00022833"/>
    </source>
</evidence>
<dbReference type="GO" id="GO:0004526">
    <property type="term" value="F:ribonuclease P activity"/>
    <property type="evidence" value="ECO:0007669"/>
    <property type="project" value="UniProtKB-EC"/>
</dbReference>
<dbReference type="AlphaFoldDB" id="A0AAX6DFH8"/>
<dbReference type="Gene3D" id="1.25.40.10">
    <property type="entry name" value="Tetratricopeptide repeat domain"/>
    <property type="match status" value="1"/>
</dbReference>
<evidence type="ECO:0000259" key="14">
    <source>
        <dbReference type="Pfam" id="PF16953"/>
    </source>
</evidence>
<dbReference type="InterPro" id="IPR033443">
    <property type="entry name" value="PROP1-like_PPR_dom"/>
</dbReference>
<evidence type="ECO:0000256" key="2">
    <source>
        <dbReference type="ARBA" id="ARBA00001946"/>
    </source>
</evidence>
<accession>A0AAX6DFH8</accession>
<feature type="compositionally biased region" description="Polar residues" evidence="13">
    <location>
        <begin position="523"/>
        <end position="539"/>
    </location>
</feature>
<evidence type="ECO:0000256" key="9">
    <source>
        <dbReference type="ARBA" id="ARBA00022801"/>
    </source>
</evidence>
<reference evidence="16" key="1">
    <citation type="journal article" date="2023" name="GigaByte">
        <title>Genome assembly of the bearded iris, Iris pallida Lam.</title>
        <authorList>
            <person name="Bruccoleri R.E."/>
            <person name="Oakeley E.J."/>
            <person name="Faust A.M.E."/>
            <person name="Altorfer M."/>
            <person name="Dessus-Babus S."/>
            <person name="Burckhardt D."/>
            <person name="Oertli M."/>
            <person name="Naumann U."/>
            <person name="Petersen F."/>
            <person name="Wong J."/>
        </authorList>
    </citation>
    <scope>NUCLEOTIDE SEQUENCE</scope>
    <source>
        <strain evidence="16">GSM-AAB239-AS_SAM_17_03QT</strain>
    </source>
</reference>
<feature type="region of interest" description="Disordered" evidence="13">
    <location>
        <begin position="523"/>
        <end position="544"/>
    </location>
</feature>
<evidence type="ECO:0000256" key="11">
    <source>
        <dbReference type="ARBA" id="ARBA00022842"/>
    </source>
</evidence>
<protein>
    <recommendedName>
        <fullName evidence="4">ribonuclease P</fullName>
        <ecNumber evidence="4">3.1.26.5</ecNumber>
    </recommendedName>
</protein>
<comment type="caution">
    <text evidence="16">The sequence shown here is derived from an EMBL/GenBank/DDBJ whole genome shotgun (WGS) entry which is preliminary data.</text>
</comment>
<proteinExistence type="inferred from homology"/>
<dbReference type="FunFam" id="3.40.50.11980:FF:000002">
    <property type="entry name" value="Proteinaceous RNase P 2"/>
    <property type="match status" value="1"/>
</dbReference>
<gene>
    <name evidence="16" type="ORF">M6B38_249005</name>
</gene>
<dbReference type="Pfam" id="PF16953">
    <property type="entry name" value="PRORP"/>
    <property type="match status" value="1"/>
</dbReference>
<keyword evidence="8" id="KW-0677">Repeat</keyword>
<evidence type="ECO:0000313" key="17">
    <source>
        <dbReference type="Proteomes" id="UP001140949"/>
    </source>
</evidence>
<dbReference type="InterPro" id="IPR011990">
    <property type="entry name" value="TPR-like_helical_dom_sf"/>
</dbReference>
<reference evidence="16" key="2">
    <citation type="submission" date="2023-04" db="EMBL/GenBank/DDBJ databases">
        <authorList>
            <person name="Bruccoleri R.E."/>
            <person name="Oakeley E.J."/>
            <person name="Faust A.-M."/>
            <person name="Dessus-Babus S."/>
            <person name="Altorfer M."/>
            <person name="Burckhardt D."/>
            <person name="Oertli M."/>
            <person name="Naumann U."/>
            <person name="Petersen F."/>
            <person name="Wong J."/>
        </authorList>
    </citation>
    <scope>NUCLEOTIDE SEQUENCE</scope>
    <source>
        <strain evidence="16">GSM-AAB239-AS_SAM_17_03QT</strain>
        <tissue evidence="16">Leaf</tissue>
    </source>
</reference>
<comment type="catalytic activity">
    <reaction evidence="1">
        <text>Endonucleolytic cleavage of RNA, removing 5'-extranucleotides from tRNA precursor.</text>
        <dbReference type="EC" id="3.1.26.5"/>
    </reaction>
</comment>
<comment type="similarity">
    <text evidence="3">Belongs to the PPR family. P subfamily.</text>
</comment>
<keyword evidence="12" id="KW-0464">Manganese</keyword>
<organism evidence="16 17">
    <name type="scientific">Iris pallida</name>
    <name type="common">Sweet iris</name>
    <dbReference type="NCBI Taxonomy" id="29817"/>
    <lineage>
        <taxon>Eukaryota</taxon>
        <taxon>Viridiplantae</taxon>
        <taxon>Streptophyta</taxon>
        <taxon>Embryophyta</taxon>
        <taxon>Tracheophyta</taxon>
        <taxon>Spermatophyta</taxon>
        <taxon>Magnoliopsida</taxon>
        <taxon>Liliopsida</taxon>
        <taxon>Asparagales</taxon>
        <taxon>Iridaceae</taxon>
        <taxon>Iridoideae</taxon>
        <taxon>Irideae</taxon>
        <taxon>Iris</taxon>
    </lineage>
</organism>
<feature type="region of interest" description="Disordered" evidence="13">
    <location>
        <begin position="1"/>
        <end position="22"/>
    </location>
</feature>
<dbReference type="Gene3D" id="3.40.50.11980">
    <property type="match status" value="1"/>
</dbReference>
<evidence type="ECO:0000256" key="4">
    <source>
        <dbReference type="ARBA" id="ARBA00012179"/>
    </source>
</evidence>
<evidence type="ECO:0000256" key="5">
    <source>
        <dbReference type="ARBA" id="ARBA00022694"/>
    </source>
</evidence>
<dbReference type="PANTHER" id="PTHR13547">
    <property type="match status" value="1"/>
</dbReference>
<evidence type="ECO:0000256" key="13">
    <source>
        <dbReference type="SAM" id="MobiDB-lite"/>
    </source>
</evidence>
<dbReference type="Proteomes" id="UP001140949">
    <property type="component" value="Unassembled WGS sequence"/>
</dbReference>
<dbReference type="InterPro" id="IPR031595">
    <property type="entry name" value="PRORP_C"/>
</dbReference>
<evidence type="ECO:0000313" key="16">
    <source>
        <dbReference type="EMBL" id="KAJ6790536.1"/>
    </source>
</evidence>
<keyword evidence="17" id="KW-1185">Reference proteome</keyword>
<feature type="domain" description="PRORP" evidence="14">
    <location>
        <begin position="269"/>
        <end position="496"/>
    </location>
</feature>
<evidence type="ECO:0000256" key="6">
    <source>
        <dbReference type="ARBA" id="ARBA00022722"/>
    </source>
</evidence>
<evidence type="ECO:0000256" key="1">
    <source>
        <dbReference type="ARBA" id="ARBA00000928"/>
    </source>
</evidence>
<keyword evidence="10" id="KW-0862">Zinc</keyword>
<sequence>MATEPPQNPNSNPKKKKKQNNQGSQFRFNLDRCSKNNDLHGALSLYESALVDGITLSSYHFSALLHLLSNSLQTLTLDSDSTRSTIDSSFQIYNRMLSLGVAPTESTITSMARIASHQPGGGEVAFDLVKDVKEKYGLVPKLRTFGPALFAFCRESKADRAYEVEREMISLKISLEEPEIAALLEVSAKNGNGEKVYEYLLKLRNVGCVGASTAAVLKGWFGGEFAAGFGRGDWDVGMVKNAILTNGGGWHGMGWLREGKWDVRQGGVSADGLCSCCGQRLACVDIERKEAEMFAESVAGLALEREARSNFRNFQDWLEKHAQYEAVIDAANIALYQQNYADGGFSLSQIDAVVRELSTISQGKWPLVILHNKRYRTLMENPSNKQLLETWRAKGALYTTPNGSNDDWYWLFAAVKLNCLLVTNDEMRDHIFELLGRSFFPKWKERHQVRYTFVKGVLRLVMPPPYSVVIQESEIGSWHVPLDDKLGDERSRIWVCITRPESCKSLSEADGGDNLIHTTQVQTQADATSSDLGNGTAKQATGKRKERDFHSLKEFC</sequence>
<keyword evidence="11" id="KW-0460">Magnesium</keyword>
<dbReference type="EC" id="3.1.26.5" evidence="4"/>
<dbReference type="EMBL" id="JANAVB010045219">
    <property type="protein sequence ID" value="KAJ6790536.1"/>
    <property type="molecule type" value="Genomic_DNA"/>
</dbReference>
<keyword evidence="5" id="KW-0819">tRNA processing</keyword>
<comment type="cofactor">
    <cofactor evidence="2">
        <name>Mg(2+)</name>
        <dbReference type="ChEBI" id="CHEBI:18420"/>
    </cofactor>
</comment>
<feature type="domain" description="PROP1-like PPR" evidence="15">
    <location>
        <begin position="14"/>
        <end position="227"/>
    </location>
</feature>
<evidence type="ECO:0000256" key="3">
    <source>
        <dbReference type="ARBA" id="ARBA00007626"/>
    </source>
</evidence>
<evidence type="ECO:0000259" key="15">
    <source>
        <dbReference type="Pfam" id="PF17177"/>
    </source>
</evidence>
<keyword evidence="7" id="KW-0479">Metal-binding</keyword>
<dbReference type="PANTHER" id="PTHR13547:SF13">
    <property type="entry name" value="PROTEINACEOUS RNASE P 2"/>
    <property type="match status" value="1"/>
</dbReference>
<evidence type="ECO:0000256" key="7">
    <source>
        <dbReference type="ARBA" id="ARBA00022723"/>
    </source>
</evidence>